<dbReference type="Pfam" id="PF04389">
    <property type="entry name" value="Peptidase_M28"/>
    <property type="match status" value="1"/>
</dbReference>
<keyword evidence="3" id="KW-1185">Reference proteome</keyword>
<dbReference type="GO" id="GO:0008235">
    <property type="term" value="F:metalloexopeptidase activity"/>
    <property type="evidence" value="ECO:0007669"/>
    <property type="project" value="InterPro"/>
</dbReference>
<dbReference type="Proteomes" id="UP000184368">
    <property type="component" value="Unassembled WGS sequence"/>
</dbReference>
<dbReference type="Gene3D" id="3.40.630.10">
    <property type="entry name" value="Zn peptidases"/>
    <property type="match status" value="1"/>
</dbReference>
<accession>A0A1M5CHF3</accession>
<dbReference type="STRING" id="1302690.BUE76_07870"/>
<organism evidence="2 3">
    <name type="scientific">Cnuella takakiae</name>
    <dbReference type="NCBI Taxonomy" id="1302690"/>
    <lineage>
        <taxon>Bacteria</taxon>
        <taxon>Pseudomonadati</taxon>
        <taxon>Bacteroidota</taxon>
        <taxon>Chitinophagia</taxon>
        <taxon>Chitinophagales</taxon>
        <taxon>Chitinophagaceae</taxon>
        <taxon>Cnuella</taxon>
    </lineage>
</organism>
<dbReference type="SUPFAM" id="SSF53187">
    <property type="entry name" value="Zn-dependent exopeptidases"/>
    <property type="match status" value="1"/>
</dbReference>
<name>A0A1M5CHF3_9BACT</name>
<gene>
    <name evidence="2" type="ORF">SAMN05444008_10975</name>
</gene>
<sequence>MKIVLLELNSDLLWREGYNPKLVDTLTKLQLLEDSHYEKPILVVISNIYENESLLSSEVYMTKFFNKLKDLKISKFFEPFRERMIINPIKTVIPYSLFKTAINKQFENFPLHHAVFVSTNSENIMQARSLGITSLQIKGDGIQNADTEELENFLSGIERILLYSPCCKKLREAKNFSYSQVNKSKKIDPTIKKIIKNVNIDNLFSSIKRLTEFGSRWSNSPNINEVPKWVTKQFKTIGYSEEKEIDYLFFNLPGSSINPHSNIICKKIGKRKEQILICCHYDSISETPMSKAPGADDNASGVAATIEIARIIKDLPMEHSVIFAVFGGEEQGLFGSAACAEQAVLENWPIKLVINLDMISYQEPGIPSKIIIEYDQGNKVSNNDTKAKAFAMIMAQAAADYTDLKVAHTDIWNSDYIPFEEKGFSCIGVYNGTDNPFYHTVSDTIDRVDMNHFKEVVRMVLASIIQIDKEGINL</sequence>
<dbReference type="AlphaFoldDB" id="A0A1M5CHF3"/>
<dbReference type="OrthoDB" id="1521787at2"/>
<evidence type="ECO:0000313" key="2">
    <source>
        <dbReference type="EMBL" id="SHF54148.1"/>
    </source>
</evidence>
<dbReference type="PANTHER" id="PTHR12147">
    <property type="entry name" value="METALLOPEPTIDASE M28 FAMILY MEMBER"/>
    <property type="match status" value="1"/>
</dbReference>
<proteinExistence type="predicted"/>
<evidence type="ECO:0000259" key="1">
    <source>
        <dbReference type="Pfam" id="PF04389"/>
    </source>
</evidence>
<feature type="domain" description="Peptidase M28" evidence="1">
    <location>
        <begin position="262"/>
        <end position="462"/>
    </location>
</feature>
<evidence type="ECO:0000313" key="3">
    <source>
        <dbReference type="Proteomes" id="UP000184368"/>
    </source>
</evidence>
<dbReference type="InterPro" id="IPR045175">
    <property type="entry name" value="M28_fam"/>
</dbReference>
<dbReference type="EMBL" id="FQUO01000009">
    <property type="protein sequence ID" value="SHF54148.1"/>
    <property type="molecule type" value="Genomic_DNA"/>
</dbReference>
<reference evidence="2 3" key="1">
    <citation type="submission" date="2016-11" db="EMBL/GenBank/DDBJ databases">
        <authorList>
            <person name="Jaros S."/>
            <person name="Januszkiewicz K."/>
            <person name="Wedrychowicz H."/>
        </authorList>
    </citation>
    <scope>NUCLEOTIDE SEQUENCE [LARGE SCALE GENOMIC DNA]</scope>
    <source>
        <strain evidence="2 3">DSM 26897</strain>
    </source>
</reference>
<dbReference type="RefSeq" id="WP_073043776.1">
    <property type="nucleotide sequence ID" value="NZ_FQUO01000009.1"/>
</dbReference>
<dbReference type="GO" id="GO:0006508">
    <property type="term" value="P:proteolysis"/>
    <property type="evidence" value="ECO:0007669"/>
    <property type="project" value="InterPro"/>
</dbReference>
<dbReference type="PANTHER" id="PTHR12147:SF26">
    <property type="entry name" value="PEPTIDASE M28 DOMAIN-CONTAINING PROTEIN"/>
    <property type="match status" value="1"/>
</dbReference>
<dbReference type="InterPro" id="IPR007484">
    <property type="entry name" value="Peptidase_M28"/>
</dbReference>
<protein>
    <submittedName>
        <fullName evidence="2">Peptidase family M28</fullName>
    </submittedName>
</protein>